<dbReference type="Pfam" id="PF07159">
    <property type="entry name" value="CYRIA-B_Rac1-bd"/>
    <property type="match status" value="1"/>
</dbReference>
<keyword evidence="5" id="KW-1133">Transmembrane helix</keyword>
<dbReference type="Proteomes" id="UP000046393">
    <property type="component" value="Unplaced"/>
</dbReference>
<dbReference type="InterPro" id="IPR009828">
    <property type="entry name" value="CYRIA/CYRIB_Rac1-bd"/>
</dbReference>
<evidence type="ECO:0000259" key="6">
    <source>
        <dbReference type="Pfam" id="PF07159"/>
    </source>
</evidence>
<dbReference type="GO" id="GO:0016020">
    <property type="term" value="C:membrane"/>
    <property type="evidence" value="ECO:0007669"/>
    <property type="project" value="UniProtKB-SubCell"/>
</dbReference>
<comment type="subcellular location">
    <subcellularLocation>
        <location evidence="1">Membrane</location>
        <topology evidence="1">Lipid-anchor</topology>
    </subcellularLocation>
</comment>
<dbReference type="WBParaSite" id="SMUV_0000407101-mRNA-1">
    <property type="protein sequence ID" value="SMUV_0000407101-mRNA-1"/>
    <property type="gene ID" value="SMUV_0000407101"/>
</dbReference>
<evidence type="ECO:0000256" key="4">
    <source>
        <dbReference type="ARBA" id="ARBA00023288"/>
    </source>
</evidence>
<dbReference type="GO" id="GO:0030833">
    <property type="term" value="P:regulation of actin filament polymerization"/>
    <property type="evidence" value="ECO:0007669"/>
    <property type="project" value="InterPro"/>
</dbReference>
<dbReference type="GO" id="GO:0031267">
    <property type="term" value="F:small GTPase binding"/>
    <property type="evidence" value="ECO:0007669"/>
    <property type="project" value="InterPro"/>
</dbReference>
<evidence type="ECO:0000313" key="7">
    <source>
        <dbReference type="Proteomes" id="UP000046393"/>
    </source>
</evidence>
<dbReference type="STRING" id="451379.A0A158R4Q3"/>
<reference evidence="8" key="1">
    <citation type="submission" date="2016-04" db="UniProtKB">
        <authorList>
            <consortium name="WormBaseParasite"/>
        </authorList>
    </citation>
    <scope>IDENTIFICATION</scope>
</reference>
<keyword evidence="4" id="KW-0449">Lipoprotein</keyword>
<dbReference type="InterPro" id="IPR039789">
    <property type="entry name" value="CYRI"/>
</dbReference>
<keyword evidence="7" id="KW-1185">Reference proteome</keyword>
<comment type="similarity">
    <text evidence="2">Belongs to the CYRI family.</text>
</comment>
<dbReference type="PANTHER" id="PTHR12422">
    <property type="entry name" value="GH09096P"/>
    <property type="match status" value="1"/>
</dbReference>
<evidence type="ECO:0000256" key="1">
    <source>
        <dbReference type="ARBA" id="ARBA00004635"/>
    </source>
</evidence>
<keyword evidence="5" id="KW-0812">Transmembrane</keyword>
<evidence type="ECO:0000256" key="3">
    <source>
        <dbReference type="ARBA" id="ARBA00023136"/>
    </source>
</evidence>
<sequence length="364" mass="40985">MKGGASCVRVVRSVFLSHCDRFARPPVSKVNVFLDFENAAPSEAEMQLFAVAEELLQEAETVLEDINAYGDGASSEIRIAIQRPNDKNAQQNAFVILDGLAQRIRRYYELSTKIEQIFPPLLSGLCSGTLPPAEQIDSSQATCRQFARLIDFVLLFDSLKMRTPALQNDFSFYRRSMSREVKYSFELLEVKSHIFCLFIFYVFMYFIIGKVKIGGPYSLSLELANTISLFLANPTPMLTALTTAACRFIEGNGGALESNATSTLATIVQVCQFMVETEENWERLSEYHRLFTVRLMVGTIILFDHIDRSGAFCKDSLIDIKSVVETLKAEFKPDLALDLLNSLRYNAKHLNDTSTPKSIRTLFP</sequence>
<evidence type="ECO:0000256" key="2">
    <source>
        <dbReference type="ARBA" id="ARBA00005778"/>
    </source>
</evidence>
<protein>
    <submittedName>
        <fullName evidence="8">CYRIA-B_Rac1-bd domain-containing protein</fullName>
    </submittedName>
</protein>
<name>A0A158R4Q3_9BILA</name>
<evidence type="ECO:0000256" key="5">
    <source>
        <dbReference type="SAM" id="Phobius"/>
    </source>
</evidence>
<feature type="transmembrane region" description="Helical" evidence="5">
    <location>
        <begin position="190"/>
        <end position="208"/>
    </location>
</feature>
<dbReference type="AlphaFoldDB" id="A0A158R4Q3"/>
<feature type="domain" description="CYRIA/CYRIB Rac1 binding" evidence="6">
    <location>
        <begin position="31"/>
        <end position="360"/>
    </location>
</feature>
<evidence type="ECO:0000313" key="8">
    <source>
        <dbReference type="WBParaSite" id="SMUV_0000407101-mRNA-1"/>
    </source>
</evidence>
<organism evidence="7 8">
    <name type="scientific">Syphacia muris</name>
    <dbReference type="NCBI Taxonomy" id="451379"/>
    <lineage>
        <taxon>Eukaryota</taxon>
        <taxon>Metazoa</taxon>
        <taxon>Ecdysozoa</taxon>
        <taxon>Nematoda</taxon>
        <taxon>Chromadorea</taxon>
        <taxon>Rhabditida</taxon>
        <taxon>Spirurina</taxon>
        <taxon>Oxyuridomorpha</taxon>
        <taxon>Oxyuroidea</taxon>
        <taxon>Oxyuridae</taxon>
        <taxon>Syphacia</taxon>
    </lineage>
</organism>
<accession>A0A158R4Q3</accession>
<proteinExistence type="inferred from homology"/>
<keyword evidence="3 5" id="KW-0472">Membrane</keyword>